<name>A0ACD1FSE0_9EURO</name>
<dbReference type="EMBL" id="KZ825426">
    <property type="protein sequence ID" value="RAH39908.1"/>
    <property type="molecule type" value="Genomic_DNA"/>
</dbReference>
<proteinExistence type="predicted"/>
<reference evidence="1" key="1">
    <citation type="submission" date="2018-02" db="EMBL/GenBank/DDBJ databases">
        <title>The genomes of Aspergillus section Nigri reveals drivers in fungal speciation.</title>
        <authorList>
            <consortium name="DOE Joint Genome Institute"/>
            <person name="Vesth T.C."/>
            <person name="Nybo J."/>
            <person name="Theobald S."/>
            <person name="Brandl J."/>
            <person name="Frisvad J.C."/>
            <person name="Nielsen K.F."/>
            <person name="Lyhne E.K."/>
            <person name="Kogle M.E."/>
            <person name="Kuo A."/>
            <person name="Riley R."/>
            <person name="Clum A."/>
            <person name="Nolan M."/>
            <person name="Lipzen A."/>
            <person name="Salamov A."/>
            <person name="Henrissat B."/>
            <person name="Wiebenga A."/>
            <person name="De vries R.P."/>
            <person name="Grigoriev I.V."/>
            <person name="Mortensen U.H."/>
            <person name="Andersen M.R."/>
            <person name="Baker S.E."/>
        </authorList>
    </citation>
    <scope>NUCLEOTIDE SEQUENCE</scope>
    <source>
        <strain evidence="1">CBS 621.78</strain>
    </source>
</reference>
<sequence length="248" mass="28301">MWPETTMTGSDIATILQHATILQQPRKLKRWNVYFSQSRMRPEGFVAGPWDGLLQHRDTLESLVIETAYPEWIDWNLSEELLKDVHPCAPLGEFLALSELTINEECLHCGLPCDAPCSHENDSPWMIQEFPPKSETLKIMACDYVDQEELDFDSVLEQFVVEGKGCLKQIEITTRRSYKPLDFSQTESACLEKGCDLNSGYAAPVALRFRKSAIPRLLPPTLNTRSSQSRHNFEAVETSTSRFMRSDK</sequence>
<dbReference type="Proteomes" id="UP000249057">
    <property type="component" value="Unassembled WGS sequence"/>
</dbReference>
<protein>
    <submittedName>
        <fullName evidence="1">Uncharacterized protein</fullName>
    </submittedName>
</protein>
<gene>
    <name evidence="1" type="ORF">BO95DRAFT_35075</name>
</gene>
<evidence type="ECO:0000313" key="2">
    <source>
        <dbReference type="Proteomes" id="UP000249057"/>
    </source>
</evidence>
<evidence type="ECO:0000313" key="1">
    <source>
        <dbReference type="EMBL" id="RAH39908.1"/>
    </source>
</evidence>
<organism evidence="1 2">
    <name type="scientific">Aspergillus brunneoviolaceus CBS 621.78</name>
    <dbReference type="NCBI Taxonomy" id="1450534"/>
    <lineage>
        <taxon>Eukaryota</taxon>
        <taxon>Fungi</taxon>
        <taxon>Dikarya</taxon>
        <taxon>Ascomycota</taxon>
        <taxon>Pezizomycotina</taxon>
        <taxon>Eurotiomycetes</taxon>
        <taxon>Eurotiomycetidae</taxon>
        <taxon>Eurotiales</taxon>
        <taxon>Aspergillaceae</taxon>
        <taxon>Aspergillus</taxon>
        <taxon>Aspergillus subgen. Circumdati</taxon>
    </lineage>
</organism>
<keyword evidence="2" id="KW-1185">Reference proteome</keyword>
<accession>A0ACD1FSE0</accession>